<evidence type="ECO:0000256" key="1">
    <source>
        <dbReference type="SAM" id="Phobius"/>
    </source>
</evidence>
<feature type="transmembrane region" description="Helical" evidence="1">
    <location>
        <begin position="181"/>
        <end position="200"/>
    </location>
</feature>
<dbReference type="PANTHER" id="PTHR33989:SF4">
    <property type="entry name" value="PTS SYSTEM N,N'-DIACETYLCHITOBIOSE-SPECIFIC EIIC COMPONENT"/>
    <property type="match status" value="1"/>
</dbReference>
<feature type="transmembrane region" description="Helical" evidence="1">
    <location>
        <begin position="207"/>
        <end position="225"/>
    </location>
</feature>
<feature type="transmembrane region" description="Helical" evidence="1">
    <location>
        <begin position="152"/>
        <end position="175"/>
    </location>
</feature>
<sequence length="261" mass="29070">MIRLVIKHLTPNQKFILILLTTYLTYSLGNFLAAHLTSSPDLLVQTATLSLLGMGPTHLTMIFAWTSLAIFLQNFGFLVPFILQTPSLDLSTTTDNLNATLTEHVTTIPHLFTFYTLRDSFAMLGGLGMILPLLIAVLIESKKLNKSYHFKLSLICLVPVLCDQQLAFLLGLPIILEPVLLIPMILVSLGAEAIGALFLWLKWLHPAVYSVPVGTPNLLMGFLASNGDWRYFIVIGIILVVSVLIYLPFIKRAFQREALYD</sequence>
<name>A0ABY9LG02_9STRE</name>
<dbReference type="PANTHER" id="PTHR33989">
    <property type="match status" value="1"/>
</dbReference>
<feature type="transmembrane region" description="Helical" evidence="1">
    <location>
        <begin position="231"/>
        <end position="250"/>
    </location>
</feature>
<gene>
    <name evidence="2" type="ORF">N1496_07150</name>
</gene>
<keyword evidence="1" id="KW-0812">Transmembrane</keyword>
<accession>A0ABY9LG02</accession>
<evidence type="ECO:0000313" key="3">
    <source>
        <dbReference type="Proteomes" id="UP001238096"/>
    </source>
</evidence>
<organism evidence="2 3">
    <name type="scientific">Streptococcus didelphis</name>
    <dbReference type="NCBI Taxonomy" id="102886"/>
    <lineage>
        <taxon>Bacteria</taxon>
        <taxon>Bacillati</taxon>
        <taxon>Bacillota</taxon>
        <taxon>Bacilli</taxon>
        <taxon>Lactobacillales</taxon>
        <taxon>Streptococcaceae</taxon>
        <taxon>Streptococcus</taxon>
    </lineage>
</organism>
<proteinExistence type="predicted"/>
<reference evidence="3" key="1">
    <citation type="submission" date="2022-10" db="EMBL/GenBank/DDBJ databases">
        <title>Streptococcus didelphis as causative of fatal infections in opossums (Didelphis albiventris).</title>
        <authorList>
            <person name="Breyer G.M."/>
            <person name="Da Silva M.E.R.J."/>
            <person name="Siqueira F.M."/>
        </authorList>
    </citation>
    <scope>NUCLEOTIDE SEQUENCE [LARGE SCALE GENOMIC DNA]</scope>
    <source>
        <strain evidence="3">LBVP101/21</strain>
    </source>
</reference>
<keyword evidence="1" id="KW-1133">Transmembrane helix</keyword>
<dbReference type="RefSeq" id="WP_306675772.1">
    <property type="nucleotide sequence ID" value="NZ_CP110509.1"/>
</dbReference>
<evidence type="ECO:0000313" key="2">
    <source>
        <dbReference type="EMBL" id="WMB27826.1"/>
    </source>
</evidence>
<keyword evidence="3" id="KW-1185">Reference proteome</keyword>
<feature type="transmembrane region" description="Helical" evidence="1">
    <location>
        <begin position="121"/>
        <end position="140"/>
    </location>
</feature>
<dbReference type="EMBL" id="CP110509">
    <property type="protein sequence ID" value="WMB27826.1"/>
    <property type="molecule type" value="Genomic_DNA"/>
</dbReference>
<evidence type="ECO:0008006" key="4">
    <source>
        <dbReference type="Google" id="ProtNLM"/>
    </source>
</evidence>
<keyword evidence="1" id="KW-0472">Membrane</keyword>
<protein>
    <recommendedName>
        <fullName evidence="4">PTS EIIC type-3 domain-containing protein</fullName>
    </recommendedName>
</protein>
<feature type="transmembrane region" description="Helical" evidence="1">
    <location>
        <begin position="59"/>
        <end position="83"/>
    </location>
</feature>
<dbReference type="Proteomes" id="UP001238096">
    <property type="component" value="Chromosome"/>
</dbReference>
<dbReference type="InterPro" id="IPR051088">
    <property type="entry name" value="PTS_Sugar-EIIC/EIIB"/>
</dbReference>
<feature type="transmembrane region" description="Helical" evidence="1">
    <location>
        <begin position="15"/>
        <end position="38"/>
    </location>
</feature>